<evidence type="ECO:0000256" key="1">
    <source>
        <dbReference type="SAM" id="MobiDB-lite"/>
    </source>
</evidence>
<feature type="region of interest" description="Disordered" evidence="1">
    <location>
        <begin position="310"/>
        <end position="389"/>
    </location>
</feature>
<feature type="compositionally biased region" description="Low complexity" evidence="1">
    <location>
        <begin position="318"/>
        <end position="334"/>
    </location>
</feature>
<comment type="caution">
    <text evidence="3">The sequence shown here is derived from an EMBL/GenBank/DDBJ whole genome shotgun (WGS) entry which is preliminary data.</text>
</comment>
<dbReference type="OrthoDB" id="105458at2157"/>
<dbReference type="AlphaFoldDB" id="A0A554NA90"/>
<evidence type="ECO:0000313" key="3">
    <source>
        <dbReference type="EMBL" id="TSD14282.1"/>
    </source>
</evidence>
<dbReference type="EMBL" id="QMDX01000004">
    <property type="protein sequence ID" value="TSD14282.1"/>
    <property type="molecule type" value="Genomic_DNA"/>
</dbReference>
<dbReference type="InterPro" id="IPR013783">
    <property type="entry name" value="Ig-like_fold"/>
</dbReference>
<dbReference type="InterPro" id="IPR013990">
    <property type="entry name" value="WHy-dom"/>
</dbReference>
<feature type="domain" description="Water stress and hypersensitive response" evidence="2">
    <location>
        <begin position="38"/>
        <end position="156"/>
    </location>
</feature>
<gene>
    <name evidence="3" type="ORF">DP107_08505</name>
</gene>
<dbReference type="RefSeq" id="WP_144261728.1">
    <property type="nucleotide sequence ID" value="NZ_QMDX01000004.1"/>
</dbReference>
<dbReference type="Proteomes" id="UP000319894">
    <property type="component" value="Unassembled WGS sequence"/>
</dbReference>
<proteinExistence type="predicted"/>
<name>A0A554NA90_9EURY</name>
<evidence type="ECO:0000313" key="4">
    <source>
        <dbReference type="Proteomes" id="UP000319894"/>
    </source>
</evidence>
<dbReference type="GO" id="GO:0009269">
    <property type="term" value="P:response to desiccation"/>
    <property type="evidence" value="ECO:0007669"/>
    <property type="project" value="InterPro"/>
</dbReference>
<dbReference type="Pfam" id="PF03168">
    <property type="entry name" value="LEA_2"/>
    <property type="match status" value="2"/>
</dbReference>
<accession>A0A554NA90</accession>
<reference evidence="3 4" key="1">
    <citation type="submission" date="2018-06" db="EMBL/GenBank/DDBJ databases">
        <title>Natronomonas sp. F16-60 a new haloarchaeon isolated from a solar saltern of Isla Cristina, Huelva, Spain.</title>
        <authorList>
            <person name="Duran-Viseras A."/>
            <person name="Sanchez-Porro C."/>
            <person name="Ventosa A."/>
        </authorList>
    </citation>
    <scope>NUCLEOTIDE SEQUENCE [LARGE SCALE GENOMIC DNA]</scope>
    <source>
        <strain evidence="3 4">F16-60</strain>
    </source>
</reference>
<keyword evidence="4" id="KW-1185">Reference proteome</keyword>
<dbReference type="InterPro" id="IPR004864">
    <property type="entry name" value="LEA_2"/>
</dbReference>
<dbReference type="SUPFAM" id="SSF117070">
    <property type="entry name" value="LEA14-like"/>
    <property type="match status" value="2"/>
</dbReference>
<dbReference type="SMART" id="SM00769">
    <property type="entry name" value="WHy"/>
    <property type="match status" value="2"/>
</dbReference>
<protein>
    <recommendedName>
        <fullName evidence="2">Water stress and hypersensitive response domain-containing protein</fullName>
    </recommendedName>
</protein>
<feature type="domain" description="Water stress and hypersensitive response" evidence="2">
    <location>
        <begin position="186"/>
        <end position="304"/>
    </location>
</feature>
<sequence>MTNDRAVARLQVALAAFGLLTASVVGAFAVGLVGAPSVVAVENRFGDVNQNRTIINTGLTVDNPNPIGVRLGDSTVNYTVLMNDVEMARGSKAGLRIESGNSTLPFRTRMFNERIPPWWVSHIRNDEVTNVTIDATVRTSVLGNRSFDLDQQQEVETDIISAFASDETRPVDGPSNPLYDNPVLYINSTDAEWGEVDRRTTPIPMEFVVYNPQLEPYTITEVGYDISMNGVPMGQGTTDETYVIPGGSTETISTTPTIDNRNLDEWWVSHLENDQRTTLRIDFYARVELPTGNEIRVPLDRLTYTQEFETDIFGTRNGTDTGDGTATPAGTSTPTPTPTPTPTDDGLLDDGTSTATDDGVVDDTPVPGATPTGTATDDGLLGSLTRAQG</sequence>
<organism evidence="3 4">
    <name type="scientific">Haloglomus irregulare</name>
    <dbReference type="NCBI Taxonomy" id="2234134"/>
    <lineage>
        <taxon>Archaea</taxon>
        <taxon>Methanobacteriati</taxon>
        <taxon>Methanobacteriota</taxon>
        <taxon>Stenosarchaea group</taxon>
        <taxon>Halobacteria</taxon>
        <taxon>Halobacteriales</taxon>
        <taxon>Natronomonadaceae</taxon>
        <taxon>Haloglomus</taxon>
    </lineage>
</organism>
<feature type="compositionally biased region" description="Low complexity" evidence="1">
    <location>
        <begin position="342"/>
        <end position="379"/>
    </location>
</feature>
<dbReference type="Gene3D" id="2.60.40.10">
    <property type="entry name" value="Immunoglobulins"/>
    <property type="match status" value="2"/>
</dbReference>
<dbReference type="InParanoid" id="A0A554NA90"/>
<evidence type="ECO:0000259" key="2">
    <source>
        <dbReference type="SMART" id="SM00769"/>
    </source>
</evidence>